<name>A0A388KQA9_CHABU</name>
<dbReference type="AlphaFoldDB" id="A0A388KQA9"/>
<accession>A0A388KQA9</accession>
<evidence type="ECO:0000313" key="2">
    <source>
        <dbReference type="EMBL" id="GBG72260.1"/>
    </source>
</evidence>
<dbReference type="Proteomes" id="UP000265515">
    <property type="component" value="Unassembled WGS sequence"/>
</dbReference>
<evidence type="ECO:0000256" key="1">
    <source>
        <dbReference type="SAM" id="MobiDB-lite"/>
    </source>
</evidence>
<evidence type="ECO:0000313" key="3">
    <source>
        <dbReference type="Proteomes" id="UP000265515"/>
    </source>
</evidence>
<sequence>MDSGEDVRMSQDSGEDSGEDTEEEEWEDAEEEEELETLAQWIRTVHKLKWERHVECEVRLAHHKHLRNLKQATSVGDDITSTNRFEWLRKEQEVNEFYASQYAWKVHLNSNNISVHNGNYAKQFIWPKTYQPQRLKRSEQKRKAHQETEDKEGSGSQGAESPAQGTEEKEQIEEEMRQAAILEAQINVLKDQNRELEEDTINLLKIAYSPQGDINAAAKLFARHNPGRRVIIMYRWNSDNSDWEVAIHKTLALISTKDSHCSQDRLKDQISRDLLDMAQVVGSLSQDREEWQDTAGGKQTVDYRPILLRMQEKAKLTEGLIWMPWQVVEAIPYGLLGGTEAAEWVAKGAAILSKVDVFSGTPEGMDTMLAAVAADWEWPQEGS</sequence>
<gene>
    <name evidence="2" type="ORF">CBR_g11190</name>
</gene>
<organism evidence="2 3">
    <name type="scientific">Chara braunii</name>
    <name type="common">Braun's stonewort</name>
    <dbReference type="NCBI Taxonomy" id="69332"/>
    <lineage>
        <taxon>Eukaryota</taxon>
        <taxon>Viridiplantae</taxon>
        <taxon>Streptophyta</taxon>
        <taxon>Charophyceae</taxon>
        <taxon>Charales</taxon>
        <taxon>Characeae</taxon>
        <taxon>Chara</taxon>
    </lineage>
</organism>
<feature type="region of interest" description="Disordered" evidence="1">
    <location>
        <begin position="133"/>
        <end position="174"/>
    </location>
</feature>
<dbReference type="Gramene" id="GBG72260">
    <property type="protein sequence ID" value="GBG72260"/>
    <property type="gene ID" value="CBR_g11190"/>
</dbReference>
<dbReference type="EMBL" id="BFEA01000161">
    <property type="protein sequence ID" value="GBG72260.1"/>
    <property type="molecule type" value="Genomic_DNA"/>
</dbReference>
<protein>
    <submittedName>
        <fullName evidence="2">Uncharacterized protein</fullName>
    </submittedName>
</protein>
<proteinExistence type="predicted"/>
<keyword evidence="3" id="KW-1185">Reference proteome</keyword>
<feature type="compositionally biased region" description="Acidic residues" evidence="1">
    <location>
        <begin position="13"/>
        <end position="31"/>
    </location>
</feature>
<reference evidence="2 3" key="1">
    <citation type="journal article" date="2018" name="Cell">
        <title>The Chara Genome: Secondary Complexity and Implications for Plant Terrestrialization.</title>
        <authorList>
            <person name="Nishiyama T."/>
            <person name="Sakayama H."/>
            <person name="Vries J.D."/>
            <person name="Buschmann H."/>
            <person name="Saint-Marcoux D."/>
            <person name="Ullrich K.K."/>
            <person name="Haas F.B."/>
            <person name="Vanderstraeten L."/>
            <person name="Becker D."/>
            <person name="Lang D."/>
            <person name="Vosolsobe S."/>
            <person name="Rombauts S."/>
            <person name="Wilhelmsson P.K.I."/>
            <person name="Janitza P."/>
            <person name="Kern R."/>
            <person name="Heyl A."/>
            <person name="Rumpler F."/>
            <person name="Villalobos L.I.A.C."/>
            <person name="Clay J.M."/>
            <person name="Skokan R."/>
            <person name="Toyoda A."/>
            <person name="Suzuki Y."/>
            <person name="Kagoshima H."/>
            <person name="Schijlen E."/>
            <person name="Tajeshwar N."/>
            <person name="Catarino B."/>
            <person name="Hetherington A.J."/>
            <person name="Saltykova A."/>
            <person name="Bonnot C."/>
            <person name="Breuninger H."/>
            <person name="Symeonidi A."/>
            <person name="Radhakrishnan G.V."/>
            <person name="Van Nieuwerburgh F."/>
            <person name="Deforce D."/>
            <person name="Chang C."/>
            <person name="Karol K.G."/>
            <person name="Hedrich R."/>
            <person name="Ulvskov P."/>
            <person name="Glockner G."/>
            <person name="Delwiche C.F."/>
            <person name="Petrasek J."/>
            <person name="Van de Peer Y."/>
            <person name="Friml J."/>
            <person name="Beilby M."/>
            <person name="Dolan L."/>
            <person name="Kohara Y."/>
            <person name="Sugano S."/>
            <person name="Fujiyama A."/>
            <person name="Delaux P.-M."/>
            <person name="Quint M."/>
            <person name="TheiBen G."/>
            <person name="Hagemann M."/>
            <person name="Harholt J."/>
            <person name="Dunand C."/>
            <person name="Zachgo S."/>
            <person name="Langdale J."/>
            <person name="Maumus F."/>
            <person name="Straeten D.V.D."/>
            <person name="Gould S.B."/>
            <person name="Rensing S.A."/>
        </authorList>
    </citation>
    <scope>NUCLEOTIDE SEQUENCE [LARGE SCALE GENOMIC DNA]</scope>
    <source>
        <strain evidence="2 3">S276</strain>
    </source>
</reference>
<comment type="caution">
    <text evidence="2">The sequence shown here is derived from an EMBL/GenBank/DDBJ whole genome shotgun (WGS) entry which is preliminary data.</text>
</comment>
<feature type="region of interest" description="Disordered" evidence="1">
    <location>
        <begin position="1"/>
        <end position="31"/>
    </location>
</feature>